<proteinExistence type="predicted"/>
<dbReference type="RefSeq" id="XP_066717932.1">
    <property type="nucleotide sequence ID" value="XM_066855765.1"/>
</dbReference>
<reference evidence="2 3" key="1">
    <citation type="submission" date="2023-01" db="EMBL/GenBank/DDBJ databases">
        <title>Analysis of 21 Apiospora genomes using comparative genomics revels a genus with tremendous synthesis potential of carbohydrate active enzymes and secondary metabolites.</title>
        <authorList>
            <person name="Sorensen T."/>
        </authorList>
    </citation>
    <scope>NUCLEOTIDE SEQUENCE [LARGE SCALE GENOMIC DNA]</scope>
    <source>
        <strain evidence="2 3">CBS 135458</strain>
    </source>
</reference>
<comment type="caution">
    <text evidence="2">The sequence shown here is derived from an EMBL/GenBank/DDBJ whole genome shotgun (WGS) entry which is preliminary data.</text>
</comment>
<dbReference type="EMBL" id="JAQQWL010000005">
    <property type="protein sequence ID" value="KAK8073457.1"/>
    <property type="molecule type" value="Genomic_DNA"/>
</dbReference>
<name>A0ABR1VQH0_9PEZI</name>
<evidence type="ECO:0000313" key="3">
    <source>
        <dbReference type="Proteomes" id="UP001480595"/>
    </source>
</evidence>
<feature type="region of interest" description="Disordered" evidence="1">
    <location>
        <begin position="301"/>
        <end position="327"/>
    </location>
</feature>
<evidence type="ECO:0000256" key="1">
    <source>
        <dbReference type="SAM" id="MobiDB-lite"/>
    </source>
</evidence>
<organism evidence="2 3">
    <name type="scientific">Apiospora phragmitis</name>
    <dbReference type="NCBI Taxonomy" id="2905665"/>
    <lineage>
        <taxon>Eukaryota</taxon>
        <taxon>Fungi</taxon>
        <taxon>Dikarya</taxon>
        <taxon>Ascomycota</taxon>
        <taxon>Pezizomycotina</taxon>
        <taxon>Sordariomycetes</taxon>
        <taxon>Xylariomycetidae</taxon>
        <taxon>Amphisphaeriales</taxon>
        <taxon>Apiosporaceae</taxon>
        <taxon>Apiospora</taxon>
    </lineage>
</organism>
<keyword evidence="3" id="KW-1185">Reference proteome</keyword>
<feature type="compositionally biased region" description="Polar residues" evidence="1">
    <location>
        <begin position="316"/>
        <end position="327"/>
    </location>
</feature>
<accession>A0ABR1VQH0</accession>
<dbReference type="Proteomes" id="UP001480595">
    <property type="component" value="Unassembled WGS sequence"/>
</dbReference>
<protein>
    <submittedName>
        <fullName evidence="2">Uncharacterized protein</fullName>
    </submittedName>
</protein>
<dbReference type="GeneID" id="92088828"/>
<sequence length="327" mass="38451">MYVIEQALENQPKLTQEIKEKYWINNDPLPRRGYCATYLSDFTRGYRQGYYRSRTWGYTIIRTVYGDEWDAKFQDALATLRRTVEAIYEDDIARRTAGIQQYVEWGRWPEDFAQTADRRIEDEFYKRFVNEVLEDRDVLSDASVDQIRAYFLPWAQERFAIFHPRAAARGGRFRDCDPGSPRLFACMLLDAETVEQLQGAPESPAELYPRLRDFWVKMVEAQPQPRVDFGDASMVDWYRVRLADLVTFWWDCSELNPQRTTDEPDPQDVSIRYYNAGGWTPPEFRLKARLRRREEELAKFAIANPASGPEPAPSKADTSQFWRSVLD</sequence>
<gene>
    <name evidence="2" type="ORF">PG994_004356</name>
</gene>
<evidence type="ECO:0000313" key="2">
    <source>
        <dbReference type="EMBL" id="KAK8073457.1"/>
    </source>
</evidence>